<dbReference type="EMBL" id="JAUIZM010000007">
    <property type="protein sequence ID" value="KAK1376980.1"/>
    <property type="molecule type" value="Genomic_DNA"/>
</dbReference>
<keyword evidence="10 13" id="KW-1133">Transmembrane helix</keyword>
<dbReference type="PANTHER" id="PTHR45977">
    <property type="entry name" value="TARGET OF ERK KINASE MPK-1"/>
    <property type="match status" value="1"/>
</dbReference>
<feature type="transmembrane region" description="Helical" evidence="13">
    <location>
        <begin position="183"/>
        <end position="212"/>
    </location>
</feature>
<dbReference type="Gene3D" id="3.30.40.10">
    <property type="entry name" value="Zinc/RING finger domain, C3HC4 (zinc finger)"/>
    <property type="match status" value="1"/>
</dbReference>
<feature type="transmembrane region" description="Helical" evidence="13">
    <location>
        <begin position="159"/>
        <end position="176"/>
    </location>
</feature>
<comment type="subcellular location">
    <subcellularLocation>
        <location evidence="2">Membrane</location>
        <topology evidence="2">Multi-pass membrane protein</topology>
    </subcellularLocation>
</comment>
<evidence type="ECO:0000256" key="9">
    <source>
        <dbReference type="ARBA" id="ARBA00022833"/>
    </source>
</evidence>
<evidence type="ECO:0000256" key="3">
    <source>
        <dbReference type="ARBA" id="ARBA00012483"/>
    </source>
</evidence>
<dbReference type="EC" id="2.3.2.27" evidence="3"/>
<comment type="catalytic activity">
    <reaction evidence="1">
        <text>S-ubiquitinyl-[E2 ubiquitin-conjugating enzyme]-L-cysteine + [acceptor protein]-L-lysine = [E2 ubiquitin-conjugating enzyme]-L-cysteine + N(6)-ubiquitinyl-[acceptor protein]-L-lysine.</text>
        <dbReference type="EC" id="2.3.2.27"/>
    </reaction>
</comment>
<proteinExistence type="predicted"/>
<evidence type="ECO:0000313" key="16">
    <source>
        <dbReference type="Proteomes" id="UP001237642"/>
    </source>
</evidence>
<evidence type="ECO:0000256" key="6">
    <source>
        <dbReference type="ARBA" id="ARBA00022723"/>
    </source>
</evidence>
<dbReference type="GO" id="GO:0016567">
    <property type="term" value="P:protein ubiquitination"/>
    <property type="evidence" value="ECO:0007669"/>
    <property type="project" value="TreeGrafter"/>
</dbReference>
<evidence type="ECO:0000256" key="10">
    <source>
        <dbReference type="ARBA" id="ARBA00022989"/>
    </source>
</evidence>
<evidence type="ECO:0000256" key="12">
    <source>
        <dbReference type="PROSITE-ProRule" id="PRU00175"/>
    </source>
</evidence>
<feature type="transmembrane region" description="Helical" evidence="13">
    <location>
        <begin position="49"/>
        <end position="73"/>
    </location>
</feature>
<gene>
    <name evidence="15" type="ORF">POM88_033173</name>
</gene>
<reference evidence="15" key="2">
    <citation type="submission" date="2023-05" db="EMBL/GenBank/DDBJ databases">
        <authorList>
            <person name="Schelkunov M.I."/>
        </authorList>
    </citation>
    <scope>NUCLEOTIDE SEQUENCE</scope>
    <source>
        <strain evidence="15">Hsosn_3</strain>
        <tissue evidence="15">Leaf</tissue>
    </source>
</reference>
<dbReference type="GO" id="GO:0008270">
    <property type="term" value="F:zinc ion binding"/>
    <property type="evidence" value="ECO:0007669"/>
    <property type="project" value="UniProtKB-KW"/>
</dbReference>
<dbReference type="PROSITE" id="PS50089">
    <property type="entry name" value="ZF_RING_2"/>
    <property type="match status" value="1"/>
</dbReference>
<reference evidence="15" key="1">
    <citation type="submission" date="2023-02" db="EMBL/GenBank/DDBJ databases">
        <title>Genome of toxic invasive species Heracleum sosnowskyi carries increased number of genes despite the absence of recent whole-genome duplications.</title>
        <authorList>
            <person name="Schelkunov M."/>
            <person name="Shtratnikova V."/>
            <person name="Makarenko M."/>
            <person name="Klepikova A."/>
            <person name="Omelchenko D."/>
            <person name="Novikova G."/>
            <person name="Obukhova E."/>
            <person name="Bogdanov V."/>
            <person name="Penin A."/>
            <person name="Logacheva M."/>
        </authorList>
    </citation>
    <scope>NUCLEOTIDE SEQUENCE</scope>
    <source>
        <strain evidence="15">Hsosn_3</strain>
        <tissue evidence="15">Leaf</tissue>
    </source>
</reference>
<dbReference type="SMART" id="SM00184">
    <property type="entry name" value="RING"/>
    <property type="match status" value="1"/>
</dbReference>
<keyword evidence="11 13" id="KW-0472">Membrane</keyword>
<dbReference type="GO" id="GO:0016020">
    <property type="term" value="C:membrane"/>
    <property type="evidence" value="ECO:0007669"/>
    <property type="project" value="UniProtKB-SubCell"/>
</dbReference>
<evidence type="ECO:0000256" key="8">
    <source>
        <dbReference type="ARBA" id="ARBA00022786"/>
    </source>
</evidence>
<keyword evidence="8" id="KW-0833">Ubl conjugation pathway</keyword>
<evidence type="ECO:0000259" key="14">
    <source>
        <dbReference type="PROSITE" id="PS50089"/>
    </source>
</evidence>
<dbReference type="GO" id="GO:0000325">
    <property type="term" value="C:plant-type vacuole"/>
    <property type="evidence" value="ECO:0007669"/>
    <property type="project" value="TreeGrafter"/>
</dbReference>
<evidence type="ECO:0000256" key="11">
    <source>
        <dbReference type="ARBA" id="ARBA00023136"/>
    </source>
</evidence>
<protein>
    <recommendedName>
        <fullName evidence="3">RING-type E3 ubiquitin transferase</fullName>
        <ecNumber evidence="3">2.3.2.27</ecNumber>
    </recommendedName>
</protein>
<feature type="transmembrane region" description="Helical" evidence="13">
    <location>
        <begin position="85"/>
        <end position="103"/>
    </location>
</feature>
<evidence type="ECO:0000256" key="7">
    <source>
        <dbReference type="ARBA" id="ARBA00022771"/>
    </source>
</evidence>
<keyword evidence="4" id="KW-0808">Transferase</keyword>
<evidence type="ECO:0000256" key="13">
    <source>
        <dbReference type="SAM" id="Phobius"/>
    </source>
</evidence>
<keyword evidence="9" id="KW-0862">Zinc</keyword>
<dbReference type="PANTHER" id="PTHR45977:SF28">
    <property type="entry name" value="OS02G0674700 PROTEIN"/>
    <property type="match status" value="1"/>
</dbReference>
<sequence>MMPSTSTQTPLLTTSITNPGPLSLATLTHYLLLVRQSATEYVMMRETTWWPVIILRLIFNLAFIVASMCVMIASLHEAPPVHLRVWIVGYAIKCGVHGVIVGLECKRKWDRVWISGGDQISEAARDEISGSGRDGEEVVVLNVDPEEVHLDPADTVLSFFWWIIGFFWIYVVGQNLSHDSPQLYWLCVTFLVFDAFIAVIYIAVACVVGFAVCFCLPCMLVILHAVTDDQEEEIEDCIRSLPKYKFQRTGVFCEKQNEEIQESTCGKMIECKSDTPTEHVVYLEDAVCCICLSAYEDGKVLRRLPCGHHFHSACIVRWLYHNPTCPLCKSNVFNNGNYSGKS</sequence>
<keyword evidence="7 12" id="KW-0863">Zinc-finger</keyword>
<accession>A0AAD8MI78</accession>
<name>A0AAD8MI78_9APIA</name>
<evidence type="ECO:0000256" key="1">
    <source>
        <dbReference type="ARBA" id="ARBA00000900"/>
    </source>
</evidence>
<keyword evidence="5 13" id="KW-0812">Transmembrane</keyword>
<dbReference type="InterPro" id="IPR001841">
    <property type="entry name" value="Znf_RING"/>
</dbReference>
<dbReference type="GO" id="GO:0061630">
    <property type="term" value="F:ubiquitin protein ligase activity"/>
    <property type="evidence" value="ECO:0007669"/>
    <property type="project" value="UniProtKB-EC"/>
</dbReference>
<evidence type="ECO:0000256" key="2">
    <source>
        <dbReference type="ARBA" id="ARBA00004141"/>
    </source>
</evidence>
<dbReference type="InterPro" id="IPR013083">
    <property type="entry name" value="Znf_RING/FYVE/PHD"/>
</dbReference>
<dbReference type="SUPFAM" id="SSF57850">
    <property type="entry name" value="RING/U-box"/>
    <property type="match status" value="1"/>
</dbReference>
<dbReference type="AlphaFoldDB" id="A0AAD8MI78"/>
<evidence type="ECO:0000256" key="4">
    <source>
        <dbReference type="ARBA" id="ARBA00022679"/>
    </source>
</evidence>
<comment type="caution">
    <text evidence="15">The sequence shown here is derived from an EMBL/GenBank/DDBJ whole genome shotgun (WGS) entry which is preliminary data.</text>
</comment>
<dbReference type="Pfam" id="PF13639">
    <property type="entry name" value="zf-RING_2"/>
    <property type="match status" value="1"/>
</dbReference>
<organism evidence="15 16">
    <name type="scientific">Heracleum sosnowskyi</name>
    <dbReference type="NCBI Taxonomy" id="360622"/>
    <lineage>
        <taxon>Eukaryota</taxon>
        <taxon>Viridiplantae</taxon>
        <taxon>Streptophyta</taxon>
        <taxon>Embryophyta</taxon>
        <taxon>Tracheophyta</taxon>
        <taxon>Spermatophyta</taxon>
        <taxon>Magnoliopsida</taxon>
        <taxon>eudicotyledons</taxon>
        <taxon>Gunneridae</taxon>
        <taxon>Pentapetalae</taxon>
        <taxon>asterids</taxon>
        <taxon>campanulids</taxon>
        <taxon>Apiales</taxon>
        <taxon>Apiaceae</taxon>
        <taxon>Apioideae</taxon>
        <taxon>apioid superclade</taxon>
        <taxon>Tordylieae</taxon>
        <taxon>Tordyliinae</taxon>
        <taxon>Heracleum</taxon>
    </lineage>
</organism>
<dbReference type="GO" id="GO:0006511">
    <property type="term" value="P:ubiquitin-dependent protein catabolic process"/>
    <property type="evidence" value="ECO:0007669"/>
    <property type="project" value="TreeGrafter"/>
</dbReference>
<keyword evidence="16" id="KW-1185">Reference proteome</keyword>
<dbReference type="Proteomes" id="UP001237642">
    <property type="component" value="Unassembled WGS sequence"/>
</dbReference>
<feature type="domain" description="RING-type" evidence="14">
    <location>
        <begin position="288"/>
        <end position="329"/>
    </location>
</feature>
<evidence type="ECO:0000313" key="15">
    <source>
        <dbReference type="EMBL" id="KAK1376980.1"/>
    </source>
</evidence>
<evidence type="ECO:0000256" key="5">
    <source>
        <dbReference type="ARBA" id="ARBA00022692"/>
    </source>
</evidence>
<keyword evidence="6" id="KW-0479">Metal-binding</keyword>